<gene>
    <name evidence="1" type="primary">20</name>
    <name evidence="1" type="ORF">SEA_ARAXXI_20</name>
</gene>
<name>A0A516KT24_9CAUD</name>
<keyword evidence="2" id="KW-1185">Reference proteome</keyword>
<accession>A0A516KT24</accession>
<evidence type="ECO:0000313" key="2">
    <source>
        <dbReference type="Proteomes" id="UP000315309"/>
    </source>
</evidence>
<dbReference type="GeneID" id="55621160"/>
<protein>
    <submittedName>
        <fullName evidence="1">Uncharacterized protein</fullName>
    </submittedName>
</protein>
<dbReference type="RefSeq" id="YP_009850677.1">
    <property type="nucleotide sequence ID" value="NC_048801.1"/>
</dbReference>
<proteinExistence type="predicted"/>
<dbReference type="KEGG" id="vg:55621160"/>
<evidence type="ECO:0000313" key="1">
    <source>
        <dbReference type="EMBL" id="QDP44839.1"/>
    </source>
</evidence>
<dbReference type="EMBL" id="MN062711">
    <property type="protein sequence ID" value="QDP44839.1"/>
    <property type="molecule type" value="Genomic_DNA"/>
</dbReference>
<sequence>MSALIDASSAIDEVSKIVAALPVYIAGSAAASAQPHAPSTTAYDDIDLFFASESGVVAGVQRFIDAGYTLDPRHERVWHRWMKMGLGKWHTHSIKLSKGSIDVNCVFKIVDGHPTTSAAQVIESFDFGLLAHAFDCELMVWRDMRSYMFPQIADLDGALPLLPLRREAWVGGFISQYQGLREIGRYIKYLDYGWDLSLVKPDLITGYWSVSNYLTNRGGAEREALGKIYETLAINLEDDDFTSLRDASKEILFMDDLDKIMEALQ</sequence>
<reference evidence="1 2" key="1">
    <citation type="submission" date="2019-06" db="EMBL/GenBank/DDBJ databases">
        <authorList>
            <person name="Cleveland K."/>
            <person name="Luciani P."/>
            <person name="Chung H."/>
            <person name="Caruso S.M."/>
            <person name="Garlena R.A."/>
            <person name="Russell D.A."/>
            <person name="Pope W.H."/>
            <person name="Jacobs-Sera D."/>
            <person name="Hatfull G.F."/>
        </authorList>
    </citation>
    <scope>NUCLEOTIDE SEQUENCE [LARGE SCALE GENOMIC DNA]</scope>
</reference>
<dbReference type="Proteomes" id="UP000315309">
    <property type="component" value="Segment"/>
</dbReference>
<organism evidence="1 2">
    <name type="scientific">Microbacterium phage Araxxi</name>
    <dbReference type="NCBI Taxonomy" id="2590948"/>
    <lineage>
        <taxon>Viruses</taxon>
        <taxon>Duplodnaviria</taxon>
        <taxon>Heunggongvirae</taxon>
        <taxon>Uroviricota</taxon>
        <taxon>Caudoviricetes</taxon>
        <taxon>Burrovirus</taxon>
        <taxon>Burrovirus araxxi</taxon>
    </lineage>
</organism>